<evidence type="ECO:0000256" key="2">
    <source>
        <dbReference type="SAM" id="Phobius"/>
    </source>
</evidence>
<dbReference type="AlphaFoldDB" id="A0A075FJI1"/>
<keyword evidence="2" id="KW-0472">Membrane</keyword>
<organism evidence="3">
    <name type="scientific">uncultured marine group II/III euryarchaeote AD1000_118_H06</name>
    <dbReference type="NCBI Taxonomy" id="1457722"/>
    <lineage>
        <taxon>Archaea</taxon>
        <taxon>Methanobacteriati</taxon>
        <taxon>Methanobacteriota</taxon>
        <taxon>environmental samples</taxon>
    </lineage>
</organism>
<evidence type="ECO:0000256" key="1">
    <source>
        <dbReference type="SAM" id="MobiDB-lite"/>
    </source>
</evidence>
<reference evidence="3" key="1">
    <citation type="journal article" date="2014" name="Genome Biol. Evol.">
        <title>Pangenome evidence for extensive interdomain horizontal transfer affecting lineage core and shell genes in uncultured planktonic thaumarchaeota and euryarchaeota.</title>
        <authorList>
            <person name="Deschamps P."/>
            <person name="Zivanovic Y."/>
            <person name="Moreira D."/>
            <person name="Rodriguez-Valera F."/>
            <person name="Lopez-Garcia P."/>
        </authorList>
    </citation>
    <scope>NUCLEOTIDE SEQUENCE</scope>
</reference>
<proteinExistence type="predicted"/>
<dbReference type="EMBL" id="KF900337">
    <property type="protein sequence ID" value="AIE91398.1"/>
    <property type="molecule type" value="Genomic_DNA"/>
</dbReference>
<feature type="compositionally biased region" description="Low complexity" evidence="1">
    <location>
        <begin position="370"/>
        <end position="379"/>
    </location>
</feature>
<name>A0A075FJI1_9EURY</name>
<keyword evidence="2" id="KW-1133">Transmembrane helix</keyword>
<keyword evidence="2" id="KW-0812">Transmembrane</keyword>
<feature type="region of interest" description="Disordered" evidence="1">
    <location>
        <begin position="364"/>
        <end position="409"/>
    </location>
</feature>
<feature type="compositionally biased region" description="Polar residues" evidence="1">
    <location>
        <begin position="395"/>
        <end position="409"/>
    </location>
</feature>
<accession>A0A075FJI1</accession>
<sequence length="409" mass="43178">MSDGGLLQKAMEQQSSDGGDTVIAADVAESRGTGMMSGSVRQGAALAVIALVLSWLFSSPGIQSDFAFLGAIPLLLFAGSFYLVWNAMGRKQTAAIAVAYLLLAASPYLVMSLSSGEITVTESELSDDSSTITLTIRESGAILGSSVDSADVSITYDGSEVYSQSIQFSIDREDGFGKYGEIDISVGDWYQGNAADDSEYVVTVDVGSSSDSMQLQSRHLQRTVEDVKGDASGAMGTGNDCDDSKESCVIGVALRSWSGLDALGDNPPGALPHADYTLQATLHYDNTAVISYPVVTVVNGLAEWDSGNGEYGGGSAMVGEDGSELPLPGSVDSFELNTKYVPIEDWEVSDFGCYHFTVEVSQTSPWSDGSTVSHTSYYEYTEEGGESEPGEQSENPTNEAWTSVPSCEN</sequence>
<feature type="transmembrane region" description="Helical" evidence="2">
    <location>
        <begin position="66"/>
        <end position="85"/>
    </location>
</feature>
<evidence type="ECO:0000313" key="3">
    <source>
        <dbReference type="EMBL" id="AIE91398.1"/>
    </source>
</evidence>
<feature type="transmembrane region" description="Helical" evidence="2">
    <location>
        <begin position="43"/>
        <end position="60"/>
    </location>
</feature>
<feature type="transmembrane region" description="Helical" evidence="2">
    <location>
        <begin position="92"/>
        <end position="111"/>
    </location>
</feature>
<feature type="compositionally biased region" description="Acidic residues" evidence="1">
    <location>
        <begin position="380"/>
        <end position="391"/>
    </location>
</feature>
<protein>
    <submittedName>
        <fullName evidence="3">Uncharacterized protein</fullName>
    </submittedName>
</protein>